<comment type="subcellular location">
    <subcellularLocation>
        <location evidence="2">Nucleus</location>
    </subcellularLocation>
</comment>
<keyword evidence="7" id="KW-0808">Transferase</keyword>
<dbReference type="InterPro" id="IPR039577">
    <property type="entry name" value="Rad18"/>
</dbReference>
<evidence type="ECO:0000259" key="22">
    <source>
        <dbReference type="PROSITE" id="PS50800"/>
    </source>
</evidence>
<dbReference type="SMART" id="SM00184">
    <property type="entry name" value="RING"/>
    <property type="match status" value="1"/>
</dbReference>
<feature type="region of interest" description="Disordered" evidence="20">
    <location>
        <begin position="466"/>
        <end position="486"/>
    </location>
</feature>
<dbReference type="EC" id="2.3.2.27" evidence="5"/>
<keyword evidence="8" id="KW-0479">Metal-binding</keyword>
<organism evidence="23 24">
    <name type="scientific">Batrachochytrium dendrobatidis (strain JAM81 / FGSC 10211)</name>
    <name type="common">Frog chytrid fungus</name>
    <dbReference type="NCBI Taxonomy" id="684364"/>
    <lineage>
        <taxon>Eukaryota</taxon>
        <taxon>Fungi</taxon>
        <taxon>Fungi incertae sedis</taxon>
        <taxon>Chytridiomycota</taxon>
        <taxon>Chytridiomycota incertae sedis</taxon>
        <taxon>Chytridiomycetes</taxon>
        <taxon>Rhizophydiales</taxon>
        <taxon>Rhizophydiales incertae sedis</taxon>
        <taxon>Batrachochytrium</taxon>
    </lineage>
</organism>
<dbReference type="GO" id="GO:0008270">
    <property type="term" value="F:zinc ion binding"/>
    <property type="evidence" value="ECO:0007669"/>
    <property type="project" value="UniProtKB-KW"/>
</dbReference>
<dbReference type="GO" id="GO:0061630">
    <property type="term" value="F:ubiquitin protein ligase activity"/>
    <property type="evidence" value="ECO:0007669"/>
    <property type="project" value="UniProtKB-EC"/>
</dbReference>
<evidence type="ECO:0000256" key="2">
    <source>
        <dbReference type="ARBA" id="ARBA00004123"/>
    </source>
</evidence>
<dbReference type="GO" id="GO:0006513">
    <property type="term" value="P:protein monoubiquitination"/>
    <property type="evidence" value="ECO:0000318"/>
    <property type="project" value="GO_Central"/>
</dbReference>
<dbReference type="GO" id="GO:0006301">
    <property type="term" value="P:DNA damage tolerance"/>
    <property type="evidence" value="ECO:0000318"/>
    <property type="project" value="GO_Central"/>
</dbReference>
<dbReference type="SMART" id="SM00513">
    <property type="entry name" value="SAP"/>
    <property type="match status" value="1"/>
</dbReference>
<evidence type="ECO:0000256" key="4">
    <source>
        <dbReference type="ARBA" id="ARBA00009506"/>
    </source>
</evidence>
<dbReference type="GeneID" id="18238616"/>
<name>F4P385_BATDJ</name>
<feature type="domain" description="SAP" evidence="22">
    <location>
        <begin position="402"/>
        <end position="436"/>
    </location>
</feature>
<evidence type="ECO:0000256" key="3">
    <source>
        <dbReference type="ARBA" id="ARBA00004906"/>
    </source>
</evidence>
<evidence type="ECO:0000256" key="13">
    <source>
        <dbReference type="ARBA" id="ARBA00023125"/>
    </source>
</evidence>
<evidence type="ECO:0000256" key="12">
    <source>
        <dbReference type="ARBA" id="ARBA00022833"/>
    </source>
</evidence>
<dbReference type="InParanoid" id="F4P385"/>
<feature type="compositionally biased region" description="Polar residues" evidence="20">
    <location>
        <begin position="155"/>
        <end position="171"/>
    </location>
</feature>
<evidence type="ECO:0000313" key="24">
    <source>
        <dbReference type="Proteomes" id="UP000007241"/>
    </source>
</evidence>
<reference evidence="23 24" key="1">
    <citation type="submission" date="2009-12" db="EMBL/GenBank/DDBJ databases">
        <title>The draft genome of Batrachochytrium dendrobatidis.</title>
        <authorList>
            <consortium name="US DOE Joint Genome Institute (JGI-PGF)"/>
            <person name="Kuo A."/>
            <person name="Salamov A."/>
            <person name="Schmutz J."/>
            <person name="Lucas S."/>
            <person name="Pitluck S."/>
            <person name="Rosenblum E."/>
            <person name="Stajich J."/>
            <person name="Eisen M."/>
            <person name="Grigoriev I.V."/>
        </authorList>
    </citation>
    <scope>NUCLEOTIDE SEQUENCE [LARGE SCALE GENOMIC DNA]</scope>
    <source>
        <strain evidence="24">JAM81 / FGSC 10211</strain>
    </source>
</reference>
<keyword evidence="13" id="KW-0238">DNA-binding</keyword>
<dbReference type="PANTHER" id="PTHR14134">
    <property type="entry name" value="E3 UBIQUITIN-PROTEIN LIGASE RAD18"/>
    <property type="match status" value="1"/>
</dbReference>
<keyword evidence="15" id="KW-0539">Nucleus</keyword>
<feature type="compositionally biased region" description="Basic and acidic residues" evidence="20">
    <location>
        <begin position="556"/>
        <end position="571"/>
    </location>
</feature>
<gene>
    <name evidence="23" type="ORF">BATDEDRAFT_24856</name>
</gene>
<comment type="pathway">
    <text evidence="3">Protein modification; protein ubiquitination.</text>
</comment>
<dbReference type="PROSITE" id="PS50800">
    <property type="entry name" value="SAP"/>
    <property type="match status" value="1"/>
</dbReference>
<evidence type="ECO:0000313" key="23">
    <source>
        <dbReference type="EMBL" id="EGF80357.1"/>
    </source>
</evidence>
<evidence type="ECO:0000256" key="17">
    <source>
        <dbReference type="ARBA" id="ARBA00074353"/>
    </source>
</evidence>
<dbReference type="InterPro" id="IPR017907">
    <property type="entry name" value="Znf_RING_CS"/>
</dbReference>
<comment type="catalytic activity">
    <reaction evidence="1">
        <text>S-ubiquitinyl-[E2 ubiquitin-conjugating enzyme]-L-cysteine + [acceptor protein]-L-lysine = [E2 ubiquitin-conjugating enzyme]-L-cysteine + N(6)-ubiquitinyl-[acceptor protein]-L-lysine.</text>
        <dbReference type="EC" id="2.3.2.27"/>
    </reaction>
</comment>
<dbReference type="Proteomes" id="UP000007241">
    <property type="component" value="Unassembled WGS sequence"/>
</dbReference>
<feature type="compositionally biased region" description="Polar residues" evidence="20">
    <location>
        <begin position="538"/>
        <end position="551"/>
    </location>
</feature>
<dbReference type="OMA" id="AKSEYEP"/>
<comment type="similarity">
    <text evidence="4">Belongs to the RAD18 family.</text>
</comment>
<dbReference type="AlphaFoldDB" id="F4P385"/>
<feature type="region of interest" description="Disordered" evidence="20">
    <location>
        <begin position="519"/>
        <end position="581"/>
    </location>
</feature>
<feature type="domain" description="RING-type" evidence="21">
    <location>
        <begin position="48"/>
        <end position="85"/>
    </location>
</feature>
<feature type="compositionally biased region" description="Polar residues" evidence="20">
    <location>
        <begin position="178"/>
        <end position="188"/>
    </location>
</feature>
<dbReference type="PROSITE" id="PS50089">
    <property type="entry name" value="ZF_RING_2"/>
    <property type="match status" value="1"/>
</dbReference>
<dbReference type="GO" id="GO:0006281">
    <property type="term" value="P:DNA repair"/>
    <property type="evidence" value="ECO:0007669"/>
    <property type="project" value="UniProtKB-KW"/>
</dbReference>
<evidence type="ECO:0000256" key="18">
    <source>
        <dbReference type="ARBA" id="ARBA00082369"/>
    </source>
</evidence>
<evidence type="ECO:0000256" key="11">
    <source>
        <dbReference type="ARBA" id="ARBA00022786"/>
    </source>
</evidence>
<dbReference type="InterPro" id="IPR001841">
    <property type="entry name" value="Znf_RING"/>
</dbReference>
<keyword evidence="10 19" id="KW-0863">Zinc-finger</keyword>
<evidence type="ECO:0000259" key="21">
    <source>
        <dbReference type="PROSITE" id="PS50089"/>
    </source>
</evidence>
<feature type="region of interest" description="Disordered" evidence="20">
    <location>
        <begin position="155"/>
        <end position="230"/>
    </location>
</feature>
<dbReference type="FunFam" id="3.30.40.10:FF:000172">
    <property type="entry name" value="E3 ubiquitin-protein ligase RAD18"/>
    <property type="match status" value="1"/>
</dbReference>
<accession>F4P385</accession>
<feature type="compositionally biased region" description="Basic and acidic residues" evidence="20">
    <location>
        <begin position="521"/>
        <end position="534"/>
    </location>
</feature>
<dbReference type="STRING" id="684364.F4P385"/>
<evidence type="ECO:0000256" key="1">
    <source>
        <dbReference type="ARBA" id="ARBA00000900"/>
    </source>
</evidence>
<dbReference type="InterPro" id="IPR003034">
    <property type="entry name" value="SAP_dom"/>
</dbReference>
<dbReference type="InterPro" id="IPR013083">
    <property type="entry name" value="Znf_RING/FYVE/PHD"/>
</dbReference>
<keyword evidence="24" id="KW-1185">Reference proteome</keyword>
<evidence type="ECO:0000256" key="16">
    <source>
        <dbReference type="ARBA" id="ARBA00031783"/>
    </source>
</evidence>
<evidence type="ECO:0000256" key="19">
    <source>
        <dbReference type="PROSITE-ProRule" id="PRU00175"/>
    </source>
</evidence>
<dbReference type="EMBL" id="GL882884">
    <property type="protein sequence ID" value="EGF80357.1"/>
    <property type="molecule type" value="Genomic_DNA"/>
</dbReference>
<evidence type="ECO:0000256" key="6">
    <source>
        <dbReference type="ARBA" id="ARBA00015551"/>
    </source>
</evidence>
<evidence type="ECO:0000256" key="8">
    <source>
        <dbReference type="ARBA" id="ARBA00022723"/>
    </source>
</evidence>
<dbReference type="PANTHER" id="PTHR14134:SF2">
    <property type="entry name" value="E3 UBIQUITIN-PROTEIN LIGASE RAD18"/>
    <property type="match status" value="1"/>
</dbReference>
<dbReference type="RefSeq" id="XP_006678946.1">
    <property type="nucleotide sequence ID" value="XM_006678883.1"/>
</dbReference>
<keyword evidence="9" id="KW-0227">DNA damage</keyword>
<dbReference type="Gene3D" id="3.30.40.10">
    <property type="entry name" value="Zinc/RING finger domain, C3HC4 (zinc finger)"/>
    <property type="match status" value="1"/>
</dbReference>
<dbReference type="GO" id="GO:0097505">
    <property type="term" value="C:Rad6-Rad18 complex"/>
    <property type="evidence" value="ECO:0000318"/>
    <property type="project" value="GO_Central"/>
</dbReference>
<proteinExistence type="inferred from homology"/>
<dbReference type="SUPFAM" id="SSF57850">
    <property type="entry name" value="RING/U-box"/>
    <property type="match status" value="1"/>
</dbReference>
<dbReference type="Pfam" id="PF13923">
    <property type="entry name" value="zf-C3HC4_2"/>
    <property type="match status" value="1"/>
</dbReference>
<dbReference type="GO" id="GO:0003697">
    <property type="term" value="F:single-stranded DNA binding"/>
    <property type="evidence" value="ECO:0007669"/>
    <property type="project" value="InterPro"/>
</dbReference>
<dbReference type="GO" id="GO:0005634">
    <property type="term" value="C:nucleus"/>
    <property type="evidence" value="ECO:0000318"/>
    <property type="project" value="GO_Central"/>
</dbReference>
<evidence type="ECO:0000256" key="20">
    <source>
        <dbReference type="SAM" id="MobiDB-lite"/>
    </source>
</evidence>
<evidence type="ECO:0000256" key="5">
    <source>
        <dbReference type="ARBA" id="ARBA00012483"/>
    </source>
</evidence>
<evidence type="ECO:0000256" key="15">
    <source>
        <dbReference type="ARBA" id="ARBA00023242"/>
    </source>
</evidence>
<protein>
    <recommendedName>
        <fullName evidence="6">Postreplication repair E3 ubiquitin-protein ligase RAD18</fullName>
        <ecNumber evidence="5">2.3.2.27</ecNumber>
    </recommendedName>
    <alternativeName>
        <fullName evidence="17">Postreplication repair E3 ubiquitin-protein ligase rad18</fullName>
    </alternativeName>
    <alternativeName>
        <fullName evidence="16 18">RING-type E3 ubiquitin transferase RAD18</fullName>
    </alternativeName>
</protein>
<evidence type="ECO:0000256" key="10">
    <source>
        <dbReference type="ARBA" id="ARBA00022771"/>
    </source>
</evidence>
<sequence length="581" mass="64994">MHGSSHNTKNESDASRTALALDASEELDLKEWPDSLTPFKAMDESLRCPICKELFDAAMILPCIHTFCSLCIRQSLLVKMQCPSCGKDVTGLHALKNNRVLDDLVWQYKEIRSNYMIPLMQIDAGEWVLSSELPLNGSSNQSVYTSNTTQLEQSLHLSQKTTPSLPASPCSTRRHSARQLQKQSTSFDASEYNDDIDSDFTYTPNSKSKRQRLTRSSTSSNKLSDDELQQPSCKLSKVKVASPNQTVAPIEDFDGASSSISTEVVNHSTTPETTSTTNILISGTANHRQMFIKTKYLMHEIDLKLTRLFLGNDLVVCPICSDRLKVCHLNAHLDNGCKSSLHQSKTLTSPTHSTTSRVFLSTSKTASKLSSHTVYGAAQPADSAPFLNTNTPKRLPKPYHPYSLLSDAKIKKMLKDDGLNSTGPRKLLIERHTEWITRYNANLDSRHPLSDVALRVKLVDWERSKKNNSHSHATPFKAHATHHATTQDQIAVETHLEKYSSGFDSLVEQIQAQRARKKAKIKDMETTDHEKVVDENETTNQVAHTNSSSNMEDTDINSKDLLVEDPTRWSDEPYNDAYIST</sequence>
<keyword evidence="14" id="KW-0234">DNA repair</keyword>
<dbReference type="HOGENOM" id="CLU_028491_2_0_1"/>
<evidence type="ECO:0000256" key="7">
    <source>
        <dbReference type="ARBA" id="ARBA00022679"/>
    </source>
</evidence>
<keyword evidence="11" id="KW-0833">Ubl conjugation pathway</keyword>
<dbReference type="OrthoDB" id="9049620at2759"/>
<evidence type="ECO:0000256" key="14">
    <source>
        <dbReference type="ARBA" id="ARBA00023204"/>
    </source>
</evidence>
<dbReference type="PROSITE" id="PS00518">
    <property type="entry name" value="ZF_RING_1"/>
    <property type="match status" value="1"/>
</dbReference>
<keyword evidence="12" id="KW-0862">Zinc</keyword>
<evidence type="ECO:0000256" key="9">
    <source>
        <dbReference type="ARBA" id="ARBA00022763"/>
    </source>
</evidence>
<dbReference type="FunCoup" id="F4P385">
    <property type="interactions" value="156"/>
</dbReference>